<protein>
    <submittedName>
        <fullName evidence="1">Uncharacterized protein</fullName>
    </submittedName>
</protein>
<evidence type="ECO:0000313" key="1">
    <source>
        <dbReference type="EMBL" id="ATA20410.1"/>
    </source>
</evidence>
<proteinExistence type="predicted"/>
<dbReference type="EMBL" id="CP014136">
    <property type="protein sequence ID" value="ATA20410.1"/>
    <property type="molecule type" value="Genomic_DNA"/>
</dbReference>
<name>A0A250B2E8_9GAMM</name>
<dbReference type="Proteomes" id="UP000217182">
    <property type="component" value="Chromosome"/>
</dbReference>
<accession>A0A250B2E8</accession>
<reference evidence="1 2" key="1">
    <citation type="submission" date="2016-01" db="EMBL/GenBank/DDBJ databases">
        <authorList>
            <person name="Oliw E.H."/>
        </authorList>
    </citation>
    <scope>NUCLEOTIDE SEQUENCE [LARGE SCALE GENOMIC DNA]</scope>
    <source>
        <strain evidence="1 2">FRB97</strain>
    </source>
</reference>
<organism evidence="1 2">
    <name type="scientific">Gibbsiella quercinecans</name>
    <dbReference type="NCBI Taxonomy" id="929813"/>
    <lineage>
        <taxon>Bacteria</taxon>
        <taxon>Pseudomonadati</taxon>
        <taxon>Pseudomonadota</taxon>
        <taxon>Gammaproteobacteria</taxon>
        <taxon>Enterobacterales</taxon>
        <taxon>Yersiniaceae</taxon>
        <taxon>Gibbsiella</taxon>
    </lineage>
</organism>
<evidence type="ECO:0000313" key="2">
    <source>
        <dbReference type="Proteomes" id="UP000217182"/>
    </source>
</evidence>
<dbReference type="KEGG" id="gqu:AWC35_14265"/>
<sequence length="63" mass="7175">MQMVIIHHWGEGMLNTLNNINKELCDLDCPDDDGADDETINRNIMIVSLIMSGVLLEYSIYMC</sequence>
<keyword evidence="2" id="KW-1185">Reference proteome</keyword>
<gene>
    <name evidence="1" type="ORF">AWC35_14265</name>
</gene>
<dbReference type="AlphaFoldDB" id="A0A250B2E8"/>